<proteinExistence type="predicted"/>
<reference evidence="1" key="1">
    <citation type="journal article" date="2015" name="Nature">
        <title>Complex archaea that bridge the gap between prokaryotes and eukaryotes.</title>
        <authorList>
            <person name="Spang A."/>
            <person name="Saw J.H."/>
            <person name="Jorgensen S.L."/>
            <person name="Zaremba-Niedzwiedzka K."/>
            <person name="Martijn J."/>
            <person name="Lind A.E."/>
            <person name="van Eijk R."/>
            <person name="Schleper C."/>
            <person name="Guy L."/>
            <person name="Ettema T.J."/>
        </authorList>
    </citation>
    <scope>NUCLEOTIDE SEQUENCE</scope>
</reference>
<dbReference type="EMBL" id="LAZR01004259">
    <property type="protein sequence ID" value="KKN10285.1"/>
    <property type="molecule type" value="Genomic_DNA"/>
</dbReference>
<accession>A0A0F9MSN5</accession>
<name>A0A0F9MSN5_9ZZZZ</name>
<evidence type="ECO:0000313" key="1">
    <source>
        <dbReference type="EMBL" id="KKN10285.1"/>
    </source>
</evidence>
<dbReference type="AlphaFoldDB" id="A0A0F9MSN5"/>
<organism evidence="1">
    <name type="scientific">marine sediment metagenome</name>
    <dbReference type="NCBI Taxonomy" id="412755"/>
    <lineage>
        <taxon>unclassified sequences</taxon>
        <taxon>metagenomes</taxon>
        <taxon>ecological metagenomes</taxon>
    </lineage>
</organism>
<sequence length="149" mass="16479">MAKAKKKKTEKVCATNGYGYILDGDASKWRTLSDERWDIGMIAGGPVALLGKRRVGGVEVCVFKKGAKVMAQSCLSVMKFPPKKKKKRATQRTTGFRAVTNGGVRVVDPEGGVWWPGAEARREIEASYDPESTAIMICENEPMRGRWKQ</sequence>
<protein>
    <submittedName>
        <fullName evidence="1">Uncharacterized protein</fullName>
    </submittedName>
</protein>
<comment type="caution">
    <text evidence="1">The sequence shown here is derived from an EMBL/GenBank/DDBJ whole genome shotgun (WGS) entry which is preliminary data.</text>
</comment>
<gene>
    <name evidence="1" type="ORF">LCGC14_1038270</name>
</gene>